<evidence type="ECO:0000313" key="6">
    <source>
        <dbReference type="Proteomes" id="UP001500665"/>
    </source>
</evidence>
<comment type="caution">
    <text evidence="5">The sequence shown here is derived from an EMBL/GenBank/DDBJ whole genome shotgun (WGS) entry which is preliminary data.</text>
</comment>
<dbReference type="InterPro" id="IPR045851">
    <property type="entry name" value="AMP-bd_C_sf"/>
</dbReference>
<sequence length="563" mass="60951">MGLRGLHPAERVAEYTAAGWWSEETLDGLFRARVAAAPGRLAVVDPANKADLTGERPRRLTWRELDEEVNTLAHTLLAQGVGAGAVVGVQMPNTVELVTAYLACWRIGAVVSPLPVQYREHEITELGRLAGFDAYLTVDRIGDRSPVREICAVRSALPELRTVIAYGDDLPDEAHPVLSGPAAREIVEAHAAAHPADPNDCVTICWTSGTESAPKGVPRTHYDWLAITWASVDAPRLTSEDVLLNPFPMVNMAGIAGMFLPWLRVGGVLVQHHPFDLPAFLRQIALEKATYTVAPPALLGLLLARPEILAAADLGSLRAIGSGSAPLPPAMVRGWQERHGIGIINFFGSNEGIALLTDPHDVPDPEHRARYFPRYGVPGVKWTSRLSDQVRVRLVDPATGEEVTEPGVPGELRIKGPTVFPGYLNGADLPTPFDEEGYLRTGDVFEIAGEDGRFLHHVDRAKDLIIRGGMNIAPAELEDLLAGHPSVAEVAVVGYPDDVLGERDGAIAVPAEGAAPTLEELVSHLRDRRIASFKLPERLELRPSLPRNPVGKILKRDLRGGLR</sequence>
<dbReference type="PROSITE" id="PS00455">
    <property type="entry name" value="AMP_BINDING"/>
    <property type="match status" value="1"/>
</dbReference>
<gene>
    <name evidence="5" type="ORF">GCM10009550_35200</name>
</gene>
<dbReference type="CDD" id="cd04433">
    <property type="entry name" value="AFD_class_I"/>
    <property type="match status" value="1"/>
</dbReference>
<evidence type="ECO:0000256" key="2">
    <source>
        <dbReference type="ARBA" id="ARBA00022598"/>
    </source>
</evidence>
<feature type="domain" description="AMP-binding enzyme C-terminal" evidence="4">
    <location>
        <begin position="476"/>
        <end position="552"/>
    </location>
</feature>
<dbReference type="SUPFAM" id="SSF56801">
    <property type="entry name" value="Acetyl-CoA synthetase-like"/>
    <property type="match status" value="1"/>
</dbReference>
<dbReference type="Pfam" id="PF13193">
    <property type="entry name" value="AMP-binding_C"/>
    <property type="match status" value="1"/>
</dbReference>
<dbReference type="Gene3D" id="3.40.50.12780">
    <property type="entry name" value="N-terminal domain of ligase-like"/>
    <property type="match status" value="1"/>
</dbReference>
<dbReference type="Gene3D" id="3.30.300.30">
    <property type="match status" value="1"/>
</dbReference>
<name>A0ABN1R9Z2_9ACTN</name>
<dbReference type="Pfam" id="PF00501">
    <property type="entry name" value="AMP-binding"/>
    <property type="match status" value="1"/>
</dbReference>
<dbReference type="RefSeq" id="WP_344241916.1">
    <property type="nucleotide sequence ID" value="NZ_BAAAHH010000013.1"/>
</dbReference>
<dbReference type="PANTHER" id="PTHR43201">
    <property type="entry name" value="ACYL-COA SYNTHETASE"/>
    <property type="match status" value="1"/>
</dbReference>
<dbReference type="InterPro" id="IPR000873">
    <property type="entry name" value="AMP-dep_synth/lig_dom"/>
</dbReference>
<proteinExistence type="inferred from homology"/>
<dbReference type="InterPro" id="IPR025110">
    <property type="entry name" value="AMP-bd_C"/>
</dbReference>
<comment type="similarity">
    <text evidence="1">Belongs to the ATP-dependent AMP-binding enzyme family.</text>
</comment>
<reference evidence="5 6" key="1">
    <citation type="journal article" date="2019" name="Int. J. Syst. Evol. Microbiol.">
        <title>The Global Catalogue of Microorganisms (GCM) 10K type strain sequencing project: providing services to taxonomists for standard genome sequencing and annotation.</title>
        <authorList>
            <consortium name="The Broad Institute Genomics Platform"/>
            <consortium name="The Broad Institute Genome Sequencing Center for Infectious Disease"/>
            <person name="Wu L."/>
            <person name="Ma J."/>
        </authorList>
    </citation>
    <scope>NUCLEOTIDE SEQUENCE [LARGE SCALE GENOMIC DNA]</scope>
    <source>
        <strain evidence="5 6">JCM 10696</strain>
    </source>
</reference>
<dbReference type="InterPro" id="IPR020845">
    <property type="entry name" value="AMP-binding_CS"/>
</dbReference>
<dbReference type="EMBL" id="BAAAHH010000013">
    <property type="protein sequence ID" value="GAA0953349.1"/>
    <property type="molecule type" value="Genomic_DNA"/>
</dbReference>
<keyword evidence="2" id="KW-0436">Ligase</keyword>
<organism evidence="5 6">
    <name type="scientific">Actinocorallia libanotica</name>
    <dbReference type="NCBI Taxonomy" id="46162"/>
    <lineage>
        <taxon>Bacteria</taxon>
        <taxon>Bacillati</taxon>
        <taxon>Actinomycetota</taxon>
        <taxon>Actinomycetes</taxon>
        <taxon>Streptosporangiales</taxon>
        <taxon>Thermomonosporaceae</taxon>
        <taxon>Actinocorallia</taxon>
    </lineage>
</organism>
<dbReference type="Proteomes" id="UP001500665">
    <property type="component" value="Unassembled WGS sequence"/>
</dbReference>
<evidence type="ECO:0000256" key="1">
    <source>
        <dbReference type="ARBA" id="ARBA00006432"/>
    </source>
</evidence>
<evidence type="ECO:0000259" key="3">
    <source>
        <dbReference type="Pfam" id="PF00501"/>
    </source>
</evidence>
<protein>
    <submittedName>
        <fullName evidence="5">Class I adenylate-forming enzyme family protein</fullName>
    </submittedName>
</protein>
<evidence type="ECO:0000259" key="4">
    <source>
        <dbReference type="Pfam" id="PF13193"/>
    </source>
</evidence>
<accession>A0ABN1R9Z2</accession>
<dbReference type="InterPro" id="IPR042099">
    <property type="entry name" value="ANL_N_sf"/>
</dbReference>
<evidence type="ECO:0000313" key="5">
    <source>
        <dbReference type="EMBL" id="GAA0953349.1"/>
    </source>
</evidence>
<feature type="domain" description="AMP-dependent synthetase/ligase" evidence="3">
    <location>
        <begin position="30"/>
        <end position="424"/>
    </location>
</feature>
<keyword evidence="6" id="KW-1185">Reference proteome</keyword>
<dbReference type="PANTHER" id="PTHR43201:SF5">
    <property type="entry name" value="MEDIUM-CHAIN ACYL-COA LIGASE ACSF2, MITOCHONDRIAL"/>
    <property type="match status" value="1"/>
</dbReference>